<keyword evidence="3" id="KW-1185">Reference proteome</keyword>
<organism evidence="2 3">
    <name type="scientific">Neocallimastix californiae</name>
    <dbReference type="NCBI Taxonomy" id="1754190"/>
    <lineage>
        <taxon>Eukaryota</taxon>
        <taxon>Fungi</taxon>
        <taxon>Fungi incertae sedis</taxon>
        <taxon>Chytridiomycota</taxon>
        <taxon>Chytridiomycota incertae sedis</taxon>
        <taxon>Neocallimastigomycetes</taxon>
        <taxon>Neocallimastigales</taxon>
        <taxon>Neocallimastigaceae</taxon>
        <taxon>Neocallimastix</taxon>
    </lineage>
</organism>
<dbReference type="OrthoDB" id="2148771at2759"/>
<gene>
    <name evidence="2" type="ORF">LY90DRAFT_705532</name>
</gene>
<feature type="non-terminal residue" evidence="2">
    <location>
        <position position="191"/>
    </location>
</feature>
<comment type="caution">
    <text evidence="2">The sequence shown here is derived from an EMBL/GenBank/DDBJ whole genome shotgun (WGS) entry which is preliminary data.</text>
</comment>
<dbReference type="Proteomes" id="UP000193920">
    <property type="component" value="Unassembled WGS sequence"/>
</dbReference>
<evidence type="ECO:0000313" key="2">
    <source>
        <dbReference type="EMBL" id="ORY29593.1"/>
    </source>
</evidence>
<proteinExistence type="predicted"/>
<dbReference type="AlphaFoldDB" id="A0A1Y2B436"/>
<evidence type="ECO:0000256" key="1">
    <source>
        <dbReference type="SAM" id="SignalP"/>
    </source>
</evidence>
<feature type="signal peptide" evidence="1">
    <location>
        <begin position="1"/>
        <end position="19"/>
    </location>
</feature>
<accession>A0A1Y2B436</accession>
<evidence type="ECO:0000313" key="3">
    <source>
        <dbReference type="Proteomes" id="UP000193920"/>
    </source>
</evidence>
<protein>
    <recommendedName>
        <fullName evidence="4">DM13 domain-containing protein</fullName>
    </recommendedName>
</protein>
<reference evidence="2 3" key="1">
    <citation type="submission" date="2016-08" db="EMBL/GenBank/DDBJ databases">
        <title>A Parts List for Fungal Cellulosomes Revealed by Comparative Genomics.</title>
        <authorList>
            <consortium name="DOE Joint Genome Institute"/>
            <person name="Haitjema C.H."/>
            <person name="Gilmore S.P."/>
            <person name="Henske J.K."/>
            <person name="Solomon K.V."/>
            <person name="De Groot R."/>
            <person name="Kuo A."/>
            <person name="Mondo S.J."/>
            <person name="Salamov A.A."/>
            <person name="Labutti K."/>
            <person name="Zhao Z."/>
            <person name="Chiniquy J."/>
            <person name="Barry K."/>
            <person name="Brewer H.M."/>
            <person name="Purvine S.O."/>
            <person name="Wright A.T."/>
            <person name="Boxma B."/>
            <person name="Van Alen T."/>
            <person name="Hackstein J.H."/>
            <person name="Baker S.E."/>
            <person name="Grigoriev I.V."/>
            <person name="O'Malley M.A."/>
        </authorList>
    </citation>
    <scope>NUCLEOTIDE SEQUENCE [LARGE SCALE GENOMIC DNA]</scope>
    <source>
        <strain evidence="2 3">G1</strain>
    </source>
</reference>
<dbReference type="EMBL" id="MCOG01000179">
    <property type="protein sequence ID" value="ORY29593.1"/>
    <property type="molecule type" value="Genomic_DNA"/>
</dbReference>
<keyword evidence="1" id="KW-0732">Signal</keyword>
<sequence length="191" mass="20388">MKFFGIVVTLIAAVSSVFGTVCHDKCDASKVPKKALSAPLQLVAVVDQNNASIKYQIGGNVTINDDCHFSVENFYVLPGGGPVRWVGALLNSNEGTSLTKEVPLSPIDPNQPQTIKYDVNEADAFCKVSLLNDVGRISLMDTNWQLIAFADVNPDNDANKPNNNGGNSSDATTAKWSMGLLGLSSLLAYLL</sequence>
<evidence type="ECO:0008006" key="4">
    <source>
        <dbReference type="Google" id="ProtNLM"/>
    </source>
</evidence>
<feature type="chain" id="PRO_5012327478" description="DM13 domain-containing protein" evidence="1">
    <location>
        <begin position="20"/>
        <end position="191"/>
    </location>
</feature>
<name>A0A1Y2B436_9FUNG</name>